<keyword evidence="1" id="KW-0472">Membrane</keyword>
<evidence type="ECO:0000313" key="3">
    <source>
        <dbReference type="EMBL" id="EAR97198.4"/>
    </source>
</evidence>
<dbReference type="RefSeq" id="XP_001017443.4">
    <property type="nucleotide sequence ID" value="XM_001017443.4"/>
</dbReference>
<dbReference type="OrthoDB" id="282594at2759"/>
<keyword evidence="4" id="KW-1185">Reference proteome</keyword>
<keyword evidence="1 3" id="KW-0812">Transmembrane</keyword>
<sequence length="345" mass="38533">MKNINQIKLFCFCWLFTLKVVLAQSNPICLGKRYICSQIISIESTLCAQIIDDKNKQIELWPCPNGYSCNLSSFVNKFAYCQKDPDPVKTLPGESCSQNTDCQSKNCQSGYCVGSSVGQACTQHRDCDVGNYCLISTQGSNTGVCKEQVPFGEACISDYDCQNNCVCSKGSCTYYYSLDNGIAADNFRACASGYVSQGNCAQGLSSKSSNRPLPCATDSDCQLVDSTGQDAGNTQCQCGFNPGSFSYCKLSEGDQEYKNVLQTFLFVLNTNFHCHTSLRYGPCKYIYNDEYIAYNKAVQLFQMAPQVTYNDFCIQKAFTWNYWQWASSLNIQFQILTLIIIYVLY</sequence>
<dbReference type="KEGG" id="tet:TTHERM_00481320"/>
<accession>I7MJU3</accession>
<organism evidence="3 4">
    <name type="scientific">Tetrahymena thermophila (strain SB210)</name>
    <dbReference type="NCBI Taxonomy" id="312017"/>
    <lineage>
        <taxon>Eukaryota</taxon>
        <taxon>Sar</taxon>
        <taxon>Alveolata</taxon>
        <taxon>Ciliophora</taxon>
        <taxon>Intramacronucleata</taxon>
        <taxon>Oligohymenophorea</taxon>
        <taxon>Hymenostomatida</taxon>
        <taxon>Tetrahymenina</taxon>
        <taxon>Tetrahymenidae</taxon>
        <taxon>Tetrahymena</taxon>
    </lineage>
</organism>
<gene>
    <name evidence="3" type="ORF">TTHERM_00481320</name>
</gene>
<feature type="transmembrane region" description="Helical" evidence="1">
    <location>
        <begin position="322"/>
        <end position="344"/>
    </location>
</feature>
<name>I7MJU3_TETTS</name>
<evidence type="ECO:0000256" key="1">
    <source>
        <dbReference type="SAM" id="Phobius"/>
    </source>
</evidence>
<proteinExistence type="predicted"/>
<dbReference type="InParanoid" id="I7MJU3"/>
<dbReference type="PANTHER" id="PTHR33459">
    <property type="entry name" value="DD-GDCA PROTEIN"/>
    <property type="match status" value="1"/>
</dbReference>
<dbReference type="GeneID" id="7832926"/>
<feature type="signal peptide" evidence="2">
    <location>
        <begin position="1"/>
        <end position="23"/>
    </location>
</feature>
<protein>
    <submittedName>
        <fullName evidence="3">Transmembrane protein, putative</fullName>
    </submittedName>
</protein>
<dbReference type="Proteomes" id="UP000009168">
    <property type="component" value="Unassembled WGS sequence"/>
</dbReference>
<dbReference type="InterPro" id="IPR052326">
    <property type="entry name" value="Diff-Dev_Assoc_Protein"/>
</dbReference>
<keyword evidence="1" id="KW-1133">Transmembrane helix</keyword>
<evidence type="ECO:0000256" key="2">
    <source>
        <dbReference type="SAM" id="SignalP"/>
    </source>
</evidence>
<dbReference type="PANTHER" id="PTHR33459:SF7">
    <property type="entry name" value="DD-GDCA PROTEIN"/>
    <property type="match status" value="1"/>
</dbReference>
<reference evidence="4" key="1">
    <citation type="journal article" date="2006" name="PLoS Biol.">
        <title>Macronuclear genome sequence of the ciliate Tetrahymena thermophila, a model eukaryote.</title>
        <authorList>
            <person name="Eisen J.A."/>
            <person name="Coyne R.S."/>
            <person name="Wu M."/>
            <person name="Wu D."/>
            <person name="Thiagarajan M."/>
            <person name="Wortman J.R."/>
            <person name="Badger J.H."/>
            <person name="Ren Q."/>
            <person name="Amedeo P."/>
            <person name="Jones K.M."/>
            <person name="Tallon L.J."/>
            <person name="Delcher A.L."/>
            <person name="Salzberg S.L."/>
            <person name="Silva J.C."/>
            <person name="Haas B.J."/>
            <person name="Majoros W.H."/>
            <person name="Farzad M."/>
            <person name="Carlton J.M."/>
            <person name="Smith R.K. Jr."/>
            <person name="Garg J."/>
            <person name="Pearlman R.E."/>
            <person name="Karrer K.M."/>
            <person name="Sun L."/>
            <person name="Manning G."/>
            <person name="Elde N.C."/>
            <person name="Turkewitz A.P."/>
            <person name="Asai D.J."/>
            <person name="Wilkes D.E."/>
            <person name="Wang Y."/>
            <person name="Cai H."/>
            <person name="Collins K."/>
            <person name="Stewart B.A."/>
            <person name="Lee S.R."/>
            <person name="Wilamowska K."/>
            <person name="Weinberg Z."/>
            <person name="Ruzzo W.L."/>
            <person name="Wloga D."/>
            <person name="Gaertig J."/>
            <person name="Frankel J."/>
            <person name="Tsao C.-C."/>
            <person name="Gorovsky M.A."/>
            <person name="Keeling P.J."/>
            <person name="Waller R.F."/>
            <person name="Patron N.J."/>
            <person name="Cherry J.M."/>
            <person name="Stover N.A."/>
            <person name="Krieger C.J."/>
            <person name="del Toro C."/>
            <person name="Ryder H.F."/>
            <person name="Williamson S.C."/>
            <person name="Barbeau R.A."/>
            <person name="Hamilton E.P."/>
            <person name="Orias E."/>
        </authorList>
    </citation>
    <scope>NUCLEOTIDE SEQUENCE [LARGE SCALE GENOMIC DNA]</scope>
    <source>
        <strain evidence="4">SB210</strain>
    </source>
</reference>
<dbReference type="AlphaFoldDB" id="I7MJU3"/>
<dbReference type="eggNOG" id="ENOG502SNGY">
    <property type="taxonomic scope" value="Eukaryota"/>
</dbReference>
<keyword evidence="2" id="KW-0732">Signal</keyword>
<dbReference type="EMBL" id="GG662667">
    <property type="protein sequence ID" value="EAR97198.4"/>
    <property type="molecule type" value="Genomic_DNA"/>
</dbReference>
<feature type="chain" id="PRO_5003712731" evidence="2">
    <location>
        <begin position="24"/>
        <end position="345"/>
    </location>
</feature>
<evidence type="ECO:0000313" key="4">
    <source>
        <dbReference type="Proteomes" id="UP000009168"/>
    </source>
</evidence>